<name>A0A375YEV8_MYCPF</name>
<dbReference type="AlphaFoldDB" id="A0A375YEV8"/>
<evidence type="ECO:0008006" key="5">
    <source>
        <dbReference type="Google" id="ProtNLM"/>
    </source>
</evidence>
<dbReference type="InterPro" id="IPR029058">
    <property type="entry name" value="AB_hydrolase_fold"/>
</dbReference>
<feature type="chain" id="PRO_5016962334" description="Alpha/beta hydrolase" evidence="2">
    <location>
        <begin position="32"/>
        <end position="551"/>
    </location>
</feature>
<gene>
    <name evidence="3" type="ORF">MPP7335_01351</name>
</gene>
<sequence>MARRWTHLAMTGAAAAALSGWLVVMAPAAVAEPTDGDTAAKSSTTAEAPAKPKAAERPGRTSAGSAETGAEATTAERREARKPRSERKIDDEPGSDQPVEEPAVTGEPEPAPEPDPSPAVTPEPGDEFEDGTGPVEASVPESDTVPGITVPEDVTVTEDVTVPESATVPVARAEAADTQPVRRPTLLNVVGGIVVDLLVGLIHVIDGPPVLPPNSSVTVRTSTLTLPIGNGRSVQADWYFPDEIDGDTRFVYLQHGFLASGPMYSRTAARLAERTNAIVMAPSLTSNFFSPDAAWVGGTTMHRAVAELFTGDRAVLNESASAAAGYVITLPERFAFVGHSAGGTMVTSVARYLVGTDAFDSLVGVVMLDGVEPAGSPVVGSALNTLRDGNDVPIYLISSERYAWSRDGDMADKLRLARPDRFTGVGLRGGLHIDYMEGGNPIVQFGEYVVAGFSAKRNIAAAADITIGWVNDLFDGTTDGVYGAPGEAVEVPTASGIATAVVLPLGEPARPVWPVLLDAVVSALLDFLGRYLAVYEPLGATSAGYQLQPTG</sequence>
<evidence type="ECO:0000313" key="3">
    <source>
        <dbReference type="EMBL" id="SRX79614.1"/>
    </source>
</evidence>
<keyword evidence="2" id="KW-0732">Signal</keyword>
<protein>
    <recommendedName>
        <fullName evidence="5">Alpha/beta hydrolase</fullName>
    </recommendedName>
</protein>
<dbReference type="STRING" id="39692.BST38_06465"/>
<feature type="signal peptide" evidence="2">
    <location>
        <begin position="1"/>
        <end position="31"/>
    </location>
</feature>
<evidence type="ECO:0000256" key="1">
    <source>
        <dbReference type="SAM" id="MobiDB-lite"/>
    </source>
</evidence>
<feature type="compositionally biased region" description="Basic and acidic residues" evidence="1">
    <location>
        <begin position="74"/>
        <end position="91"/>
    </location>
</feature>
<feature type="region of interest" description="Disordered" evidence="1">
    <location>
        <begin position="32"/>
        <end position="149"/>
    </location>
</feature>
<dbReference type="SUPFAM" id="SSF53474">
    <property type="entry name" value="alpha/beta-Hydrolases"/>
    <property type="match status" value="1"/>
</dbReference>
<evidence type="ECO:0000256" key="2">
    <source>
        <dbReference type="SAM" id="SignalP"/>
    </source>
</evidence>
<dbReference type="RefSeq" id="WP_083142416.1">
    <property type="nucleotide sequence ID" value="NZ_MVID01000003.1"/>
</dbReference>
<reference evidence="3 4" key="1">
    <citation type="submission" date="2018-05" db="EMBL/GenBank/DDBJ databases">
        <authorList>
            <consortium name="IHU Genomes"/>
        </authorList>
    </citation>
    <scope>NUCLEOTIDE SEQUENCE [LARGE SCALE GENOMIC DNA]</scope>
    <source>
        <strain evidence="3 4">P7335</strain>
    </source>
</reference>
<accession>A0A375YEV8</accession>
<evidence type="ECO:0000313" key="4">
    <source>
        <dbReference type="Proteomes" id="UP000252008"/>
    </source>
</evidence>
<keyword evidence="4" id="KW-1185">Reference proteome</keyword>
<feature type="compositionally biased region" description="Pro residues" evidence="1">
    <location>
        <begin position="109"/>
        <end position="121"/>
    </location>
</feature>
<dbReference type="Proteomes" id="UP000252008">
    <property type="component" value="Unassembled WGS sequence"/>
</dbReference>
<dbReference type="Gene3D" id="3.40.50.1820">
    <property type="entry name" value="alpha/beta hydrolase"/>
    <property type="match status" value="1"/>
</dbReference>
<organism evidence="3 4">
    <name type="scientific">Mycolicibacterium parafortuitum</name>
    <name type="common">Mycobacterium parafortuitum</name>
    <dbReference type="NCBI Taxonomy" id="39692"/>
    <lineage>
        <taxon>Bacteria</taxon>
        <taxon>Bacillati</taxon>
        <taxon>Actinomycetota</taxon>
        <taxon>Actinomycetes</taxon>
        <taxon>Mycobacteriales</taxon>
        <taxon>Mycobacteriaceae</taxon>
        <taxon>Mycolicibacterium</taxon>
    </lineage>
</organism>
<dbReference type="EMBL" id="UEGS01000001">
    <property type="protein sequence ID" value="SRX79614.1"/>
    <property type="molecule type" value="Genomic_DNA"/>
</dbReference>
<feature type="compositionally biased region" description="Low complexity" evidence="1">
    <location>
        <begin position="61"/>
        <end position="73"/>
    </location>
</feature>
<proteinExistence type="predicted"/>